<keyword evidence="1" id="KW-1133">Transmembrane helix</keyword>
<name>A0AAU9DRJ9_9FUSO</name>
<gene>
    <name evidence="2" type="ORF">HLVA_01380</name>
</gene>
<evidence type="ECO:0000256" key="1">
    <source>
        <dbReference type="SAM" id="Phobius"/>
    </source>
</evidence>
<keyword evidence="3" id="KW-1185">Reference proteome</keyword>
<keyword evidence="1" id="KW-0812">Transmembrane</keyword>
<dbReference type="Gene3D" id="1.25.40.10">
    <property type="entry name" value="Tetratricopeptide repeat domain"/>
    <property type="match status" value="1"/>
</dbReference>
<evidence type="ECO:0008006" key="4">
    <source>
        <dbReference type="Google" id="ProtNLM"/>
    </source>
</evidence>
<organism evidence="2 3">
    <name type="scientific">Haliovirga abyssi</name>
    <dbReference type="NCBI Taxonomy" id="2996794"/>
    <lineage>
        <taxon>Bacteria</taxon>
        <taxon>Fusobacteriati</taxon>
        <taxon>Fusobacteriota</taxon>
        <taxon>Fusobacteriia</taxon>
        <taxon>Fusobacteriales</taxon>
        <taxon>Haliovirgaceae</taxon>
        <taxon>Haliovirga</taxon>
    </lineage>
</organism>
<evidence type="ECO:0000313" key="3">
    <source>
        <dbReference type="Proteomes" id="UP001321582"/>
    </source>
</evidence>
<evidence type="ECO:0000313" key="2">
    <source>
        <dbReference type="EMBL" id="BDU49569.1"/>
    </source>
</evidence>
<protein>
    <recommendedName>
        <fullName evidence="4">Tetratricopeptide repeat protein</fullName>
    </recommendedName>
</protein>
<dbReference type="InterPro" id="IPR011990">
    <property type="entry name" value="TPR-like_helical_dom_sf"/>
</dbReference>
<sequence>MTIIKNLIFLGIGVAFIFFSGNYMMQMDNKLKNEEYHGEKGKSTITVNFKLMGMKRFGSDVLWIKQVLDTGSFDYGADRIKKNSEAVSYLDPYFIGNYYFSGTVVALIKKYKRYDYGLEILGRGLKYNPKDKYLKNYISGIVAASKGDIEGVLKEFERILKTHRDDRMIHTVAFIYEEKYKKTKEIKYLKKAIGYWKRLEESKDENYRKIAVVKLGKLEEVIGVNK</sequence>
<dbReference type="AlphaFoldDB" id="A0AAU9DRJ9"/>
<reference evidence="2 3" key="1">
    <citation type="submission" date="2022-11" db="EMBL/GenBank/DDBJ databases">
        <title>Haliovirga abyssi gen. nov., sp. nov., a mesophilic fermentative bacterium isolated from the Iheya North hydrothermal field and the proposal of Haliovirgaceae fam. nov.</title>
        <authorList>
            <person name="Miyazaki U."/>
            <person name="Tame A."/>
            <person name="Miyazaki J."/>
            <person name="Takai K."/>
            <person name="Sawayama S."/>
            <person name="Kitajima M."/>
            <person name="Okamoto A."/>
            <person name="Nakagawa S."/>
        </authorList>
    </citation>
    <scope>NUCLEOTIDE SEQUENCE [LARGE SCALE GENOMIC DNA]</scope>
    <source>
        <strain evidence="2 3">IC12</strain>
    </source>
</reference>
<dbReference type="Proteomes" id="UP001321582">
    <property type="component" value="Chromosome"/>
</dbReference>
<dbReference type="KEGG" id="haby:HLVA_01380"/>
<accession>A0AAU9DRJ9</accession>
<dbReference type="SUPFAM" id="SSF48452">
    <property type="entry name" value="TPR-like"/>
    <property type="match status" value="1"/>
</dbReference>
<feature type="transmembrane region" description="Helical" evidence="1">
    <location>
        <begin position="7"/>
        <end position="25"/>
    </location>
</feature>
<keyword evidence="1" id="KW-0472">Membrane</keyword>
<proteinExistence type="predicted"/>
<dbReference type="EMBL" id="AP027059">
    <property type="protein sequence ID" value="BDU49569.1"/>
    <property type="molecule type" value="Genomic_DNA"/>
</dbReference>
<dbReference type="RefSeq" id="WP_307904521.1">
    <property type="nucleotide sequence ID" value="NZ_AP027059.1"/>
</dbReference>